<dbReference type="STRING" id="4795.A0A225UHL0"/>
<organism evidence="2 3">
    <name type="scientific">Phytophthora megakarya</name>
    <dbReference type="NCBI Taxonomy" id="4795"/>
    <lineage>
        <taxon>Eukaryota</taxon>
        <taxon>Sar</taxon>
        <taxon>Stramenopiles</taxon>
        <taxon>Oomycota</taxon>
        <taxon>Peronosporomycetes</taxon>
        <taxon>Peronosporales</taxon>
        <taxon>Peronosporaceae</taxon>
        <taxon>Phytophthora</taxon>
    </lineage>
</organism>
<dbReference type="Gene3D" id="2.60.40.10">
    <property type="entry name" value="Immunoglobulins"/>
    <property type="match status" value="1"/>
</dbReference>
<name>A0A225UHL0_9STRA</name>
<evidence type="ECO:0000313" key="3">
    <source>
        <dbReference type="Proteomes" id="UP000198211"/>
    </source>
</evidence>
<accession>A0A225UHL0</accession>
<sequence>MDCEDTHHFFASYKHLNLGWGEVIVAHSVVKAQADNVTVFSVELKSTDFVALFVELDAPGVLGYWSSNSFLMLANETKTVHFTVSGEDMDQFSEDTFSQLITVNWLQKSYDNSITDVAVQ</sequence>
<protein>
    <submittedName>
        <fullName evidence="2">Beta-mannosidase</fullName>
    </submittedName>
</protein>
<dbReference type="InterPro" id="IPR013783">
    <property type="entry name" value="Ig-like_fold"/>
</dbReference>
<gene>
    <name evidence="2" type="ORF">PHMEG_00038577</name>
</gene>
<dbReference type="OrthoDB" id="2866996at2759"/>
<dbReference type="SUPFAM" id="SSF49303">
    <property type="entry name" value="beta-Galactosidase/glucuronidase domain"/>
    <property type="match status" value="1"/>
</dbReference>
<dbReference type="AlphaFoldDB" id="A0A225UHL0"/>
<keyword evidence="3" id="KW-1185">Reference proteome</keyword>
<proteinExistence type="predicted"/>
<evidence type="ECO:0000313" key="2">
    <source>
        <dbReference type="EMBL" id="OWY92431.1"/>
    </source>
</evidence>
<feature type="domain" description="Beta-mannosidase Ig-fold" evidence="1">
    <location>
        <begin position="37"/>
        <end position="103"/>
    </location>
</feature>
<dbReference type="Proteomes" id="UP000198211">
    <property type="component" value="Unassembled WGS sequence"/>
</dbReference>
<dbReference type="InterPro" id="IPR036156">
    <property type="entry name" value="Beta-gal/glucu_dom_sf"/>
</dbReference>
<comment type="caution">
    <text evidence="2">The sequence shown here is derived from an EMBL/GenBank/DDBJ whole genome shotgun (WGS) entry which is preliminary data.</text>
</comment>
<evidence type="ECO:0000259" key="1">
    <source>
        <dbReference type="Pfam" id="PF17753"/>
    </source>
</evidence>
<dbReference type="EMBL" id="NBNE01018080">
    <property type="protein sequence ID" value="OWY92431.1"/>
    <property type="molecule type" value="Genomic_DNA"/>
</dbReference>
<reference evidence="3" key="1">
    <citation type="submission" date="2017-03" db="EMBL/GenBank/DDBJ databases">
        <title>Phytopthora megakarya and P. palmivora, two closely related causual agents of cacao black pod achieved similar genome size and gene model numbers by different mechanisms.</title>
        <authorList>
            <person name="Ali S."/>
            <person name="Shao J."/>
            <person name="Larry D.J."/>
            <person name="Kronmiller B."/>
            <person name="Shen D."/>
            <person name="Strem M.D."/>
            <person name="Melnick R.L."/>
            <person name="Guiltinan M.J."/>
            <person name="Tyler B.M."/>
            <person name="Meinhardt L.W."/>
            <person name="Bailey B.A."/>
        </authorList>
    </citation>
    <scope>NUCLEOTIDE SEQUENCE [LARGE SCALE GENOMIC DNA]</scope>
    <source>
        <strain evidence="3">zdho120</strain>
    </source>
</reference>
<dbReference type="Pfam" id="PF17753">
    <property type="entry name" value="Ig_mannosidase"/>
    <property type="match status" value="1"/>
</dbReference>
<dbReference type="InterPro" id="IPR041625">
    <property type="entry name" value="Beta-mannosidase_Ig"/>
</dbReference>